<organism evidence="1">
    <name type="scientific">Trepomonas sp. PC1</name>
    <dbReference type="NCBI Taxonomy" id="1076344"/>
    <lineage>
        <taxon>Eukaryota</taxon>
        <taxon>Metamonada</taxon>
        <taxon>Diplomonadida</taxon>
        <taxon>Hexamitidae</taxon>
        <taxon>Hexamitinae</taxon>
        <taxon>Trepomonas</taxon>
    </lineage>
</organism>
<name>A0A146K1T3_9EUKA</name>
<feature type="non-terminal residue" evidence="1">
    <location>
        <position position="1"/>
    </location>
</feature>
<proteinExistence type="predicted"/>
<dbReference type="EMBL" id="GDID01006822">
    <property type="protein sequence ID" value="JAP89784.1"/>
    <property type="molecule type" value="Transcribed_RNA"/>
</dbReference>
<sequence length="476" mass="56772">YSDEDEYVDNMKYFSTNDENIYKCVSCNKACIDFTSNEIINNIDILCRTRKIFDLLIFLHFENCNIRQRPIFEALPAYLKIYVSDRPTTTRQIKRAKQESIFINTFPLQKMIHATLISSHTNVSCFVYKHLNFPSLARFDSILRQFDPTQQIRNKIQFILDKNFSHVEQKLCQENTFEDSQKTQTSLTVDDTKPVDQRNEKTFEDQIDELLLCIPLWDSQQQICEICKNFNLSLEEGFQRIFDAKKQKKSQKAMLKELHVLIDPLVTVKYANILQIDELMVLFTESEHKDKFLQIMLDRNVKPVIFKSLLRQWHNCDLKIRFLIKNIPKFTSSRFYIEIAFDCLESFFLEKYAENQFRFDFIGKKKQTFEKAADYLLMFNIILYLEDIEKVQFIEKVLLQRNFFNLNFKVIFEELFKENQRYKELFKKSFSQIQIVLDYFEGTDFDEKPLVLSKTKSGRKVLTSNWEDTIAALEVI</sequence>
<gene>
    <name evidence="1" type="ORF">TPC1_30721</name>
</gene>
<reference evidence="1" key="1">
    <citation type="submission" date="2015-07" db="EMBL/GenBank/DDBJ databases">
        <title>Adaptation to a free-living lifestyle via gene acquisitions in the diplomonad Trepomonas sp. PC1.</title>
        <authorList>
            <person name="Xu F."/>
            <person name="Jerlstrom-Hultqvist J."/>
            <person name="Kolisko M."/>
            <person name="Simpson A.G.B."/>
            <person name="Roger A.J."/>
            <person name="Svard S.G."/>
            <person name="Andersson J.O."/>
        </authorList>
    </citation>
    <scope>NUCLEOTIDE SEQUENCE</scope>
    <source>
        <strain evidence="1">PC1</strain>
    </source>
</reference>
<protein>
    <submittedName>
        <fullName evidence="1">Uncharacterized protein</fullName>
    </submittedName>
</protein>
<dbReference type="AlphaFoldDB" id="A0A146K1T3"/>
<evidence type="ECO:0000313" key="1">
    <source>
        <dbReference type="EMBL" id="JAP89784.1"/>
    </source>
</evidence>
<accession>A0A146K1T3</accession>